<reference evidence="10 11" key="1">
    <citation type="submission" date="2021-04" db="EMBL/GenBank/DDBJ databases">
        <authorList>
            <person name="Ivanova A."/>
        </authorList>
    </citation>
    <scope>NUCLEOTIDE SEQUENCE [LARGE SCALE GENOMIC DNA]</scope>
    <source>
        <strain evidence="10 11">G18</strain>
    </source>
</reference>
<evidence type="ECO:0000256" key="2">
    <source>
        <dbReference type="ARBA" id="ARBA00022475"/>
    </source>
</evidence>
<dbReference type="Proteomes" id="UP000676565">
    <property type="component" value="Unassembled WGS sequence"/>
</dbReference>
<dbReference type="InterPro" id="IPR050297">
    <property type="entry name" value="LipidA_mod_glycosyltrf_83"/>
</dbReference>
<sequence>MSTVLPISGRSTSRFGALRPLPFLPPAISVLALFLLFFFQLGARDLVSSHEARAAQNSQRMIDTGEWGLPTLFDGQRDLQKPPGFYWLGAVAGCLTGGHVSPWAARFPAAASGTLVVLLVYGFLRREGWRSGAFVAAVALATANHFVAIGRTARIDVPLTCAVTVALLAFSRGSTAGLASRGSRREGWFLLSALAAGVAVLLKGPVGLALIGSTAVAFLIAERFATTPAERARLSVLSAILGVAVVACVALPWFVWAQHATEGEFVRVFFWHHNVERFAGTSEALASHPWWYYGPRFAMAFLPWTLLLVPLVWWGTRSGVWKEERLFRLGVVWLVVMVAVLSASRFKRADYLLPAFPGAAIALGCAAERWLTSRGDARSAVRAKWGFGALVAGALAVCPVMWFVVEPVENARQEKRPFAAAIREYAPKPQTILLFRAESHLLAFHLGAPLHTLVEWGELKEVLAAPGPHAVVMPPEYVDEAERITGRKLVPVASLADFTSIRPPRPLVCLRTAE</sequence>
<evidence type="ECO:0000256" key="6">
    <source>
        <dbReference type="ARBA" id="ARBA00022989"/>
    </source>
</evidence>
<name>A0ABS5C384_9BACT</name>
<evidence type="ECO:0000256" key="3">
    <source>
        <dbReference type="ARBA" id="ARBA00022676"/>
    </source>
</evidence>
<feature type="transmembrane region" description="Helical" evidence="8">
    <location>
        <begin position="237"/>
        <end position="256"/>
    </location>
</feature>
<dbReference type="RefSeq" id="WP_210662513.1">
    <property type="nucleotide sequence ID" value="NZ_JAGKQQ010000002.1"/>
</dbReference>
<keyword evidence="7 8" id="KW-0472">Membrane</keyword>
<gene>
    <name evidence="10" type="ORF">J8F10_34895</name>
</gene>
<evidence type="ECO:0000256" key="4">
    <source>
        <dbReference type="ARBA" id="ARBA00022679"/>
    </source>
</evidence>
<dbReference type="EMBL" id="JAGKQQ010000002">
    <property type="protein sequence ID" value="MBP3960444.1"/>
    <property type="molecule type" value="Genomic_DNA"/>
</dbReference>
<feature type="transmembrane region" description="Helical" evidence="8">
    <location>
        <begin position="326"/>
        <end position="345"/>
    </location>
</feature>
<comment type="subcellular location">
    <subcellularLocation>
        <location evidence="1">Cell membrane</location>
        <topology evidence="1">Multi-pass membrane protein</topology>
    </subcellularLocation>
</comment>
<feature type="transmembrane region" description="Helical" evidence="8">
    <location>
        <begin position="208"/>
        <end position="225"/>
    </location>
</feature>
<dbReference type="PANTHER" id="PTHR33908:SF3">
    <property type="entry name" value="UNDECAPRENYL PHOSPHATE-ALPHA-4-AMINO-4-DEOXY-L-ARABINOSE ARABINOSYL TRANSFERASE"/>
    <property type="match status" value="1"/>
</dbReference>
<keyword evidence="5 8" id="KW-0812">Transmembrane</keyword>
<dbReference type="GO" id="GO:0016757">
    <property type="term" value="F:glycosyltransferase activity"/>
    <property type="evidence" value="ECO:0007669"/>
    <property type="project" value="UniProtKB-KW"/>
</dbReference>
<organism evidence="10 11">
    <name type="scientific">Gemmata palustris</name>
    <dbReference type="NCBI Taxonomy" id="2822762"/>
    <lineage>
        <taxon>Bacteria</taxon>
        <taxon>Pseudomonadati</taxon>
        <taxon>Planctomycetota</taxon>
        <taxon>Planctomycetia</taxon>
        <taxon>Gemmatales</taxon>
        <taxon>Gemmataceae</taxon>
        <taxon>Gemmata</taxon>
    </lineage>
</organism>
<keyword evidence="6 8" id="KW-1133">Transmembrane helix</keyword>
<comment type="caution">
    <text evidence="10">The sequence shown here is derived from an EMBL/GenBank/DDBJ whole genome shotgun (WGS) entry which is preliminary data.</text>
</comment>
<dbReference type="Pfam" id="PF13231">
    <property type="entry name" value="PMT_2"/>
    <property type="match status" value="1"/>
</dbReference>
<evidence type="ECO:0000256" key="5">
    <source>
        <dbReference type="ARBA" id="ARBA00022692"/>
    </source>
</evidence>
<evidence type="ECO:0000256" key="8">
    <source>
        <dbReference type="SAM" id="Phobius"/>
    </source>
</evidence>
<protein>
    <submittedName>
        <fullName evidence="10">Glycosyltransferase family 39 protein</fullName>
        <ecNumber evidence="10">2.4.-.-</ecNumber>
    </submittedName>
</protein>
<evidence type="ECO:0000313" key="11">
    <source>
        <dbReference type="Proteomes" id="UP000676565"/>
    </source>
</evidence>
<dbReference type="InterPro" id="IPR038731">
    <property type="entry name" value="RgtA/B/C-like"/>
</dbReference>
<evidence type="ECO:0000256" key="1">
    <source>
        <dbReference type="ARBA" id="ARBA00004651"/>
    </source>
</evidence>
<feature type="transmembrane region" description="Helical" evidence="8">
    <location>
        <begin position="23"/>
        <end position="43"/>
    </location>
</feature>
<proteinExistence type="predicted"/>
<keyword evidence="3 10" id="KW-0328">Glycosyltransferase</keyword>
<feature type="transmembrane region" description="Helical" evidence="8">
    <location>
        <begin position="131"/>
        <end position="149"/>
    </location>
</feature>
<accession>A0ABS5C384</accession>
<feature type="domain" description="Glycosyltransferase RgtA/B/C/D-like" evidence="9">
    <location>
        <begin position="81"/>
        <end position="256"/>
    </location>
</feature>
<feature type="transmembrane region" description="Helical" evidence="8">
    <location>
        <begin position="383"/>
        <end position="405"/>
    </location>
</feature>
<keyword evidence="4 10" id="KW-0808">Transferase</keyword>
<feature type="transmembrane region" description="Helical" evidence="8">
    <location>
        <begin position="107"/>
        <end position="124"/>
    </location>
</feature>
<evidence type="ECO:0000256" key="7">
    <source>
        <dbReference type="ARBA" id="ARBA00023136"/>
    </source>
</evidence>
<dbReference type="EC" id="2.4.-.-" evidence="10"/>
<dbReference type="PANTHER" id="PTHR33908">
    <property type="entry name" value="MANNOSYLTRANSFERASE YKCB-RELATED"/>
    <property type="match status" value="1"/>
</dbReference>
<evidence type="ECO:0000313" key="10">
    <source>
        <dbReference type="EMBL" id="MBP3960444.1"/>
    </source>
</evidence>
<keyword evidence="11" id="KW-1185">Reference proteome</keyword>
<evidence type="ECO:0000259" key="9">
    <source>
        <dbReference type="Pfam" id="PF13231"/>
    </source>
</evidence>
<feature type="transmembrane region" description="Helical" evidence="8">
    <location>
        <begin position="297"/>
        <end position="314"/>
    </location>
</feature>
<feature type="transmembrane region" description="Helical" evidence="8">
    <location>
        <begin position="351"/>
        <end position="371"/>
    </location>
</feature>
<keyword evidence="2" id="KW-1003">Cell membrane</keyword>